<feature type="compositionally biased region" description="Polar residues" evidence="1">
    <location>
        <begin position="119"/>
        <end position="129"/>
    </location>
</feature>
<organism evidence="2">
    <name type="scientific">Cladocopium goreaui</name>
    <dbReference type="NCBI Taxonomy" id="2562237"/>
    <lineage>
        <taxon>Eukaryota</taxon>
        <taxon>Sar</taxon>
        <taxon>Alveolata</taxon>
        <taxon>Dinophyceae</taxon>
        <taxon>Suessiales</taxon>
        <taxon>Symbiodiniaceae</taxon>
        <taxon>Cladocopium</taxon>
    </lineage>
</organism>
<dbReference type="AlphaFoldDB" id="A0A9P1GLY2"/>
<evidence type="ECO:0000313" key="2">
    <source>
        <dbReference type="EMBL" id="CAI4016647.1"/>
    </source>
</evidence>
<proteinExistence type="predicted"/>
<feature type="compositionally biased region" description="Acidic residues" evidence="1">
    <location>
        <begin position="150"/>
        <end position="161"/>
    </location>
</feature>
<dbReference type="EMBL" id="CAMXCT010006595">
    <property type="protein sequence ID" value="CAI4016647.1"/>
    <property type="molecule type" value="Genomic_DNA"/>
</dbReference>
<dbReference type="EMBL" id="CAMXCT020006595">
    <property type="protein sequence ID" value="CAL1170022.1"/>
    <property type="molecule type" value="Genomic_DNA"/>
</dbReference>
<feature type="compositionally biased region" description="Basic residues" evidence="1">
    <location>
        <begin position="180"/>
        <end position="192"/>
    </location>
</feature>
<dbReference type="Proteomes" id="UP001152797">
    <property type="component" value="Unassembled WGS sequence"/>
</dbReference>
<comment type="caution">
    <text evidence="2">The sequence shown here is derived from an EMBL/GenBank/DDBJ whole genome shotgun (WGS) entry which is preliminary data.</text>
</comment>
<evidence type="ECO:0000313" key="4">
    <source>
        <dbReference type="Proteomes" id="UP001152797"/>
    </source>
</evidence>
<dbReference type="EMBL" id="CAMXCT030006595">
    <property type="protein sequence ID" value="CAL4803959.1"/>
    <property type="molecule type" value="Genomic_DNA"/>
</dbReference>
<reference evidence="2" key="1">
    <citation type="submission" date="2022-10" db="EMBL/GenBank/DDBJ databases">
        <authorList>
            <person name="Chen Y."/>
            <person name="Dougan E. K."/>
            <person name="Chan C."/>
            <person name="Rhodes N."/>
            <person name="Thang M."/>
        </authorList>
    </citation>
    <scope>NUCLEOTIDE SEQUENCE</scope>
</reference>
<reference evidence="3 4" key="2">
    <citation type="submission" date="2024-05" db="EMBL/GenBank/DDBJ databases">
        <authorList>
            <person name="Chen Y."/>
            <person name="Shah S."/>
            <person name="Dougan E. K."/>
            <person name="Thang M."/>
            <person name="Chan C."/>
        </authorList>
    </citation>
    <scope>NUCLEOTIDE SEQUENCE [LARGE SCALE GENOMIC DNA]</scope>
</reference>
<evidence type="ECO:0000256" key="1">
    <source>
        <dbReference type="SAM" id="MobiDB-lite"/>
    </source>
</evidence>
<gene>
    <name evidence="2" type="ORF">C1SCF055_LOCUS41364</name>
</gene>
<name>A0A9P1GLY2_9DINO</name>
<protein>
    <submittedName>
        <fullName evidence="2">Uncharacterized protein</fullName>
    </submittedName>
</protein>
<keyword evidence="4" id="KW-1185">Reference proteome</keyword>
<accession>A0A9P1GLY2</accession>
<sequence>MDGEIEYLMRLDIYEEKHGPAPKNKIVTKIFRGRPVTGVMVVKEEDRGMFRLNKKQRNSVELETCLLDDVELRENQAEQLYESATKHLLEAPTDAPTDFVLGTCDPGSGAGLMMFFKSSASGSDPSRSLPNKDKTAQSAKAKAKPRPSDPADDGDDDEDDCSGLSSRLLTMFGGSGAAKAKPKAKAGAKPKAKPVQESQRHEEKKSAGAAHLFQQLRAVPASTSAGTGKRANAASAGEEEPSKKAKVKGRQSASAVHQADETFLSEAEESLAELAKSDMQQLASEKDLHTFCQAHLPKCQDLSAQASQKIAQMKRRKNSGENSAMLEKAKDINAAASTLQGLFTQLSSVAPKADELGNLINLASQQGFDCGRVSKMKLLKAEVMDFVKFGKFDELADAITQFQSKASCEDADYFQAQLCLILEQVLQKLLRAMPQTQVRFGSPWVTSIRRFVDAIVAKDQLDLPPEFQVQFNKLQLIFAHDDKTLLPNAVLSAAGEVLQAKPESKLFYAMVLLPQGSSLVEQAQAAAKKRLASEEHLVELEQVTCNVKDMESKASDLSAEEVGNVWDRLANLRVQLAGKQEFPNVEKLELQVKALCEKLITLHTSNDLAPFIQSQVVHATNKMACLKKPEWSHDQLMQCCGAFDISHGHADGEMTLEKSHALMLVWSQCQNDLDGLSSSQLLQSALADFREQFFLKMQEGFQNKCVSIKNNMISVIKDVIDNAPPTTSEKWGAFKTNIEDFQRLGTADMFSEQDKSEMKEFAHAAETFRICVFNSMTIMEGEKKGPWKLSTNPQEPAASMFKALKALKLAIHDPQFSKDKLVGAFQHQGLDADTFANLFGSLEDSLVAWTKTLQEKVQQQAETIVEEMDKLQLPEYKADVESEVKKVLGSKCVEDASKLVSKVKAFLDAVEKCCGCLAGIETDTKKVQDSLMSGRKFVYVFTILSVLESPVWKSVCKETVSKKESRQANIAKDLQFALTGVKTNGVNLPDDLLQRCADQLAKAGQTPPE</sequence>
<feature type="region of interest" description="Disordered" evidence="1">
    <location>
        <begin position="119"/>
        <end position="261"/>
    </location>
</feature>
<evidence type="ECO:0000313" key="3">
    <source>
        <dbReference type="EMBL" id="CAL4803959.1"/>
    </source>
</evidence>